<reference evidence="2" key="1">
    <citation type="submission" date="2022-11" db="UniProtKB">
        <authorList>
            <consortium name="WormBaseParasite"/>
        </authorList>
    </citation>
    <scope>IDENTIFICATION</scope>
</reference>
<accession>A0A915IKC2</accession>
<evidence type="ECO:0000313" key="2">
    <source>
        <dbReference type="WBParaSite" id="nRc.2.0.1.t14466-RA"/>
    </source>
</evidence>
<evidence type="ECO:0000313" key="1">
    <source>
        <dbReference type="Proteomes" id="UP000887565"/>
    </source>
</evidence>
<proteinExistence type="predicted"/>
<organism evidence="1 2">
    <name type="scientific">Romanomermis culicivorax</name>
    <name type="common">Nematode worm</name>
    <dbReference type="NCBI Taxonomy" id="13658"/>
    <lineage>
        <taxon>Eukaryota</taxon>
        <taxon>Metazoa</taxon>
        <taxon>Ecdysozoa</taxon>
        <taxon>Nematoda</taxon>
        <taxon>Enoplea</taxon>
        <taxon>Dorylaimia</taxon>
        <taxon>Mermithida</taxon>
        <taxon>Mermithoidea</taxon>
        <taxon>Mermithidae</taxon>
        <taxon>Romanomermis</taxon>
    </lineage>
</organism>
<sequence length="7" mass="889">MFSYVRS</sequence>
<name>A0A915IKC2_ROMCU</name>
<dbReference type="WBParaSite" id="nRc.2.0.1.t14466-RA">
    <property type="protein sequence ID" value="nRc.2.0.1.t14466-RA"/>
    <property type="gene ID" value="nRc.2.0.1.g14466"/>
</dbReference>
<protein>
    <submittedName>
        <fullName evidence="2">Uncharacterized protein</fullName>
    </submittedName>
</protein>
<dbReference type="Proteomes" id="UP000887565">
    <property type="component" value="Unplaced"/>
</dbReference>
<keyword evidence="1" id="KW-1185">Reference proteome</keyword>